<reference evidence="7" key="1">
    <citation type="submission" date="2018-10" db="EMBL/GenBank/DDBJ databases">
        <title>Transcriptome assembly of Aceria tosichella (Wheat curl mite) Type 2.</title>
        <authorList>
            <person name="Scully E.D."/>
            <person name="Geib S.M."/>
            <person name="Palmer N.A."/>
            <person name="Gupta A.K."/>
            <person name="Sarath G."/>
            <person name="Tatineni S."/>
        </authorList>
    </citation>
    <scope>NUCLEOTIDE SEQUENCE</scope>
    <source>
        <strain evidence="7">LincolnNE</strain>
    </source>
</reference>
<comment type="similarity">
    <text evidence="1 5">Belongs to the V-ATPase G subunit family.</text>
</comment>
<dbReference type="Pfam" id="PF03179">
    <property type="entry name" value="V-ATPase_G"/>
    <property type="match status" value="1"/>
</dbReference>
<accession>A0A6G1S4Z3</accession>
<dbReference type="PANTHER" id="PTHR12713:SF11">
    <property type="entry name" value="V-TYPE PROTON ATPASE SUBUNIT G"/>
    <property type="match status" value="1"/>
</dbReference>
<protein>
    <recommendedName>
        <fullName evidence="5">V-type proton ATPase subunit G</fullName>
    </recommendedName>
</protein>
<comment type="subunit">
    <text evidence="5">V-ATPase is a heteromultimeric enzyme made up of two complexes: the ATP-hydrolytic V1 complex and the proton translocation V0 complex.</text>
</comment>
<evidence type="ECO:0000256" key="2">
    <source>
        <dbReference type="ARBA" id="ARBA00022448"/>
    </source>
</evidence>
<feature type="coiled-coil region" evidence="6">
    <location>
        <begin position="19"/>
        <end position="57"/>
    </location>
</feature>
<dbReference type="PANTHER" id="PTHR12713">
    <property type="entry name" value="VACUOLAR ATP SYNTHASE SUBUNIT G"/>
    <property type="match status" value="1"/>
</dbReference>
<dbReference type="GO" id="GO:0046961">
    <property type="term" value="F:proton-transporting ATPase activity, rotational mechanism"/>
    <property type="evidence" value="ECO:0007669"/>
    <property type="project" value="InterPro"/>
</dbReference>
<evidence type="ECO:0000256" key="6">
    <source>
        <dbReference type="SAM" id="Coils"/>
    </source>
</evidence>
<evidence type="ECO:0000256" key="5">
    <source>
        <dbReference type="RuleBase" id="RU364019"/>
    </source>
</evidence>
<keyword evidence="6" id="KW-0175">Coiled coil</keyword>
<sequence length="112" mass="12993">MSQHSQEVQLLLTAEKRASEKVAEARKRKARRLKQAKEEAAADIEQFKAERQLAFQKYESEHMGSRGDIAKKIDQETNEKLEVMAKRIESTKKVIIERLIEEVVSNWQKPSV</sequence>
<dbReference type="EMBL" id="GGYP01000520">
    <property type="protein sequence ID" value="MDE45291.1"/>
    <property type="molecule type" value="Transcribed_RNA"/>
</dbReference>
<dbReference type="AlphaFoldDB" id="A0A6G1S4Z3"/>
<dbReference type="GO" id="GO:0000221">
    <property type="term" value="C:vacuolar proton-transporting V-type ATPase, V1 domain"/>
    <property type="evidence" value="ECO:0007669"/>
    <property type="project" value="TreeGrafter"/>
</dbReference>
<dbReference type="NCBIfam" id="TIGR01147">
    <property type="entry name" value="V_ATP_synt_G"/>
    <property type="match status" value="1"/>
</dbReference>
<keyword evidence="4 5" id="KW-0406">Ion transport</keyword>
<evidence type="ECO:0000256" key="1">
    <source>
        <dbReference type="ARBA" id="ARBA00010066"/>
    </source>
</evidence>
<proteinExistence type="inferred from homology"/>
<dbReference type="GO" id="GO:0097401">
    <property type="term" value="P:synaptic vesicle lumen acidification"/>
    <property type="evidence" value="ECO:0007669"/>
    <property type="project" value="TreeGrafter"/>
</dbReference>
<evidence type="ECO:0000313" key="7">
    <source>
        <dbReference type="EMBL" id="MDE45291.1"/>
    </source>
</evidence>
<evidence type="ECO:0000256" key="4">
    <source>
        <dbReference type="ARBA" id="ARBA00023065"/>
    </source>
</evidence>
<gene>
    <name evidence="7" type="primary">Vha13</name>
    <name evidence="7" type="ORF">g.3128</name>
</gene>
<name>A0A6G1S4Z3_9ACAR</name>
<organism evidence="7">
    <name type="scientific">Aceria tosichella</name>
    <name type="common">wheat curl mite</name>
    <dbReference type="NCBI Taxonomy" id="561515"/>
    <lineage>
        <taxon>Eukaryota</taxon>
        <taxon>Metazoa</taxon>
        <taxon>Ecdysozoa</taxon>
        <taxon>Arthropoda</taxon>
        <taxon>Chelicerata</taxon>
        <taxon>Arachnida</taxon>
        <taxon>Acari</taxon>
        <taxon>Acariformes</taxon>
        <taxon>Trombidiformes</taxon>
        <taxon>Prostigmata</taxon>
        <taxon>Eupodina</taxon>
        <taxon>Eriophyoidea</taxon>
        <taxon>Eriophyidae</taxon>
        <taxon>Eriophyinae</taxon>
        <taxon>Aceriini</taxon>
        <taxon>Aceria</taxon>
    </lineage>
</organism>
<comment type="function">
    <text evidence="5">Subunit of the V1 complex of vacuolar(H+)-ATPase (V-ATPase), a multisubunit enzyme composed of a peripheral complex (V1) that hydrolyzes ATP and a membrane integral complex (V0) that translocates protons. V-ATPase is responsible for acidifying and maintaining the pH of intracellular compartments and in some cell types, is targeted to the plasma membrane, where it is responsible for acidifying the extracellular environment.</text>
</comment>
<dbReference type="GO" id="GO:0016887">
    <property type="term" value="F:ATP hydrolysis activity"/>
    <property type="evidence" value="ECO:0007669"/>
    <property type="project" value="TreeGrafter"/>
</dbReference>
<dbReference type="Gene3D" id="1.20.5.2950">
    <property type="match status" value="1"/>
</dbReference>
<dbReference type="GO" id="GO:0098793">
    <property type="term" value="C:presynapse"/>
    <property type="evidence" value="ECO:0007669"/>
    <property type="project" value="GOC"/>
</dbReference>
<keyword evidence="2 5" id="KW-0813">Transport</keyword>
<dbReference type="FunFam" id="1.20.5.2950:FF:000001">
    <property type="entry name" value="V-type proton ATPase subunit G"/>
    <property type="match status" value="1"/>
</dbReference>
<keyword evidence="3 5" id="KW-0375">Hydrogen ion transport</keyword>
<dbReference type="InterPro" id="IPR005124">
    <property type="entry name" value="V-ATPase_G"/>
</dbReference>
<evidence type="ECO:0000256" key="3">
    <source>
        <dbReference type="ARBA" id="ARBA00022781"/>
    </source>
</evidence>